<feature type="signal peptide" evidence="1">
    <location>
        <begin position="1"/>
        <end position="27"/>
    </location>
</feature>
<dbReference type="CDD" id="cd13401">
    <property type="entry name" value="Slt70-like"/>
    <property type="match status" value="1"/>
</dbReference>
<gene>
    <name evidence="3" type="ORF">KJP28_14780</name>
</gene>
<keyword evidence="4" id="KW-1185">Reference proteome</keyword>
<dbReference type="RefSeq" id="WP_218393382.1">
    <property type="nucleotide sequence ID" value="NZ_JAHUZE010000003.1"/>
</dbReference>
<accession>A0ABS6T4T6</accession>
<dbReference type="PANTHER" id="PTHR37423:SF2">
    <property type="entry name" value="MEMBRANE-BOUND LYTIC MUREIN TRANSGLYCOSYLASE C"/>
    <property type="match status" value="1"/>
</dbReference>
<dbReference type="Pfam" id="PF01464">
    <property type="entry name" value="SLT"/>
    <property type="match status" value="1"/>
</dbReference>
<organism evidence="3 4">
    <name type="scientific">Maritimibacter dapengensis</name>
    <dbReference type="NCBI Taxonomy" id="2836868"/>
    <lineage>
        <taxon>Bacteria</taxon>
        <taxon>Pseudomonadati</taxon>
        <taxon>Pseudomonadota</taxon>
        <taxon>Alphaproteobacteria</taxon>
        <taxon>Rhodobacterales</taxon>
        <taxon>Roseobacteraceae</taxon>
        <taxon>Maritimibacter</taxon>
    </lineage>
</organism>
<evidence type="ECO:0000313" key="4">
    <source>
        <dbReference type="Proteomes" id="UP000756530"/>
    </source>
</evidence>
<dbReference type="InterPro" id="IPR008258">
    <property type="entry name" value="Transglycosylase_SLT_dom_1"/>
</dbReference>
<comment type="caution">
    <text evidence="3">The sequence shown here is derived from an EMBL/GenBank/DDBJ whole genome shotgun (WGS) entry which is preliminary data.</text>
</comment>
<reference evidence="3 4" key="1">
    <citation type="submission" date="2021-05" db="EMBL/GenBank/DDBJ databases">
        <title>Culturable bacteria isolated from Daya Bay.</title>
        <authorList>
            <person name="Zheng W."/>
            <person name="Yu S."/>
            <person name="Huang Y."/>
        </authorList>
    </citation>
    <scope>NUCLEOTIDE SEQUENCE [LARGE SCALE GENOMIC DNA]</scope>
    <source>
        <strain evidence="3 4">DP4N28-5</strain>
    </source>
</reference>
<feature type="chain" id="PRO_5046739682" evidence="1">
    <location>
        <begin position="28"/>
        <end position="655"/>
    </location>
</feature>
<evidence type="ECO:0000259" key="2">
    <source>
        <dbReference type="Pfam" id="PF01464"/>
    </source>
</evidence>
<protein>
    <submittedName>
        <fullName evidence="3">Lytic transglycosylase domain-containing protein</fullName>
    </submittedName>
</protein>
<name>A0ABS6T4T6_9RHOB</name>
<dbReference type="PANTHER" id="PTHR37423">
    <property type="entry name" value="SOLUBLE LYTIC MUREIN TRANSGLYCOSYLASE-RELATED"/>
    <property type="match status" value="1"/>
</dbReference>
<evidence type="ECO:0000313" key="3">
    <source>
        <dbReference type="EMBL" id="MBV7380195.1"/>
    </source>
</evidence>
<proteinExistence type="predicted"/>
<dbReference type="Proteomes" id="UP000756530">
    <property type="component" value="Unassembled WGS sequence"/>
</dbReference>
<keyword evidence="1" id="KW-0732">Signal</keyword>
<feature type="domain" description="Transglycosylase SLT" evidence="2">
    <location>
        <begin position="497"/>
        <end position="597"/>
    </location>
</feature>
<dbReference type="EMBL" id="JAHUZE010000003">
    <property type="protein sequence ID" value="MBV7380195.1"/>
    <property type="molecule type" value="Genomic_DNA"/>
</dbReference>
<sequence>MRRALTDARLFLAALLTAIVAATSAPAQDEGEVVALKNALDLMRDGKWDAALVAAGPEESLPWDVIQWNRLRASQGSFAETQAFLERRGDWPGIDLLRERSEKTIPEDARRSDVLAFFADVKPETGTGSLRYARALWESGEKDAAMAEARRAWTNFALTSEEEALFMVVWPKTLAEFHWQRMDMLLWRGLESQAERHMARIDTEHQILARARIGLRDDKPGVDGMIEKVPDALADDPGLAYERMLWRARKGRNDDTIELILERSGSAESLGKPDEWGYQRRNLARWAMREGRYETAYDLAANHHIDEGWNREDSEWLAGYLALRFLDRPEDALKHFQTFRTTVDTPISLSRAGYWEGRAHEALGNAEAARAAYAFGGEHQTAFYGLLSAEKAGLPLDPKLAGTEEFPDFRQASFWGTPIMEAARLTWAAGETYLTERMVVHLSERLDRAETGALGDWAMSVDAHHVALVMAKHAVNFEKVLEASYFPVPEIGRGNPTVPRALELSIARRESEFDHEVSSHAGAMGLMQLMPGTAKDMANRVGVDYVRAKLTADKQYNTRLGSEYLAWLMERYGNNPILIAVAYNAGPGRANSWQKTLGDPRDPDVDIVDWIEMIPFNETQTYVMRVTESLPIYEARRAGDVPGGPLNFVSMLKRR</sequence>
<evidence type="ECO:0000256" key="1">
    <source>
        <dbReference type="SAM" id="SignalP"/>
    </source>
</evidence>